<dbReference type="GO" id="GO:0009116">
    <property type="term" value="P:nucleoside metabolic process"/>
    <property type="evidence" value="ECO:0007669"/>
    <property type="project" value="InterPro"/>
</dbReference>
<comment type="caution">
    <text evidence="2">The sequence shown here is derived from an EMBL/GenBank/DDBJ whole genome shotgun (WGS) entry which is preliminary data.</text>
</comment>
<feature type="region of interest" description="Disordered" evidence="1">
    <location>
        <begin position="345"/>
        <end position="393"/>
    </location>
</feature>
<evidence type="ECO:0008006" key="4">
    <source>
        <dbReference type="Google" id="ProtNLM"/>
    </source>
</evidence>
<dbReference type="AlphaFoldDB" id="A0A8H3IP01"/>
<organism evidence="2 3">
    <name type="scientific">Gomphillus americanus</name>
    <dbReference type="NCBI Taxonomy" id="1940652"/>
    <lineage>
        <taxon>Eukaryota</taxon>
        <taxon>Fungi</taxon>
        <taxon>Dikarya</taxon>
        <taxon>Ascomycota</taxon>
        <taxon>Pezizomycotina</taxon>
        <taxon>Lecanoromycetes</taxon>
        <taxon>OSLEUM clade</taxon>
        <taxon>Ostropomycetidae</taxon>
        <taxon>Ostropales</taxon>
        <taxon>Graphidaceae</taxon>
        <taxon>Gomphilloideae</taxon>
        <taxon>Gomphillus</taxon>
    </lineage>
</organism>
<dbReference type="SUPFAM" id="SSF53167">
    <property type="entry name" value="Purine and uridine phosphorylases"/>
    <property type="match status" value="1"/>
</dbReference>
<feature type="compositionally biased region" description="Low complexity" evidence="1">
    <location>
        <begin position="352"/>
        <end position="361"/>
    </location>
</feature>
<evidence type="ECO:0000313" key="3">
    <source>
        <dbReference type="Proteomes" id="UP000664169"/>
    </source>
</evidence>
<sequence length="633" mass="72009">MAYDPPERHNFNIVVFCASPEEAGEVEKIFDYRFTSAGKHGDDPNSYTLGHICGHHIMLVHLRKTGLTVANTAAIHLLSSFPQIKLAFVVGICGVVPRINETEVYLGDCIIGTGVVQYDHGYQHHKRFKRKTAIEHAPQAVYGEAGNFISKLRVKRNQTNIQKRIRDLLQQKINAEEINWLDPELGCLYDKSYKHYHSVPDPKCDICEPDLEVCRKSCEKIPCDKKKISRTRKTVDPPRLHFGVVGSANTLMKSAEQRGTIAKEDSVIAFETESCGIWDSRPTITLRAASTYADSHGNDIWQPFATTVAACTFRAALEILDVYDQIPSLPQHRTMSYMPDHSSRVQNCHLESSPSSGSQTSRQPAQVELGPSSCTRSQPDQVAKRRSSSEAYDPRTEIAVELTRREKPNSSICVGTLIKRLQQEPALTRLGEDDDEYWTHMTLAGYKVYEDLYEFLAADGRGIDIITFATVLEPNLPNTTETIAKWRRPNRGTQLKLPKRYVMALLYMLHIEHFRSRHASKRSVINRALLDVLLSFDKWVKCPCGKCGCLWNFASTNWGWYRNHDTSEATRKCPLYKRARELEQHRSDETWTASRTPKEISKGEKLRDKCYKIWYQAGDSRLQSPETSKGWAI</sequence>
<dbReference type="PANTHER" id="PTHR46082:SF6">
    <property type="entry name" value="AAA+ ATPASE DOMAIN-CONTAINING PROTEIN-RELATED"/>
    <property type="match status" value="1"/>
</dbReference>
<dbReference type="Gene3D" id="3.40.50.1580">
    <property type="entry name" value="Nucleoside phosphorylase domain"/>
    <property type="match status" value="1"/>
</dbReference>
<dbReference type="PANTHER" id="PTHR46082">
    <property type="entry name" value="ATP/GTP-BINDING PROTEIN-RELATED"/>
    <property type="match status" value="1"/>
</dbReference>
<dbReference type="InterPro" id="IPR053137">
    <property type="entry name" value="NLR-like"/>
</dbReference>
<reference evidence="2" key="1">
    <citation type="submission" date="2021-03" db="EMBL/GenBank/DDBJ databases">
        <authorList>
            <person name="Tagirdzhanova G."/>
        </authorList>
    </citation>
    <scope>NUCLEOTIDE SEQUENCE</scope>
</reference>
<protein>
    <recommendedName>
        <fullName evidence="4">Nucleoside phosphorylase domain-containing protein</fullName>
    </recommendedName>
</protein>
<dbReference type="GO" id="GO:0003824">
    <property type="term" value="F:catalytic activity"/>
    <property type="evidence" value="ECO:0007669"/>
    <property type="project" value="InterPro"/>
</dbReference>
<dbReference type="OrthoDB" id="20872at2759"/>
<dbReference type="EMBL" id="CAJPDQ010000028">
    <property type="protein sequence ID" value="CAF9928000.1"/>
    <property type="molecule type" value="Genomic_DNA"/>
</dbReference>
<accession>A0A8H3IP01</accession>
<keyword evidence="3" id="KW-1185">Reference proteome</keyword>
<name>A0A8H3IP01_9LECA</name>
<dbReference type="InterPro" id="IPR035994">
    <property type="entry name" value="Nucleoside_phosphorylase_sf"/>
</dbReference>
<dbReference type="Proteomes" id="UP000664169">
    <property type="component" value="Unassembled WGS sequence"/>
</dbReference>
<gene>
    <name evidence="2" type="ORF">GOMPHAMPRED_004570</name>
</gene>
<evidence type="ECO:0000256" key="1">
    <source>
        <dbReference type="SAM" id="MobiDB-lite"/>
    </source>
</evidence>
<evidence type="ECO:0000313" key="2">
    <source>
        <dbReference type="EMBL" id="CAF9928000.1"/>
    </source>
</evidence>
<proteinExistence type="predicted"/>